<dbReference type="PROSITE" id="PS50046">
    <property type="entry name" value="PHYTOCHROME_2"/>
    <property type="match status" value="1"/>
</dbReference>
<dbReference type="SUPFAM" id="SSF55874">
    <property type="entry name" value="ATPase domain of HSP90 chaperone/DNA topoisomerase II/histidine kinase"/>
    <property type="match status" value="1"/>
</dbReference>
<reference evidence="17" key="1">
    <citation type="journal article" date="2019" name="Int. J. Syst. Evol. Microbiol.">
        <title>The Global Catalogue of Microorganisms (GCM) 10K type strain sequencing project: providing services to taxonomists for standard genome sequencing and annotation.</title>
        <authorList>
            <consortium name="The Broad Institute Genomics Platform"/>
            <consortium name="The Broad Institute Genome Sequencing Center for Infectious Disease"/>
            <person name="Wu L."/>
            <person name="Ma J."/>
        </authorList>
    </citation>
    <scope>NUCLEOTIDE SEQUENCE [LARGE SCALE GENOMIC DNA]</scope>
    <source>
        <strain evidence="17">KCTC 32239</strain>
    </source>
</reference>
<dbReference type="EMBL" id="BMYZ01000002">
    <property type="protein sequence ID" value="GGY80978.1"/>
    <property type="molecule type" value="Genomic_DNA"/>
</dbReference>
<name>A0ABQ3B5T4_9GAMM</name>
<dbReference type="Pfam" id="PF00512">
    <property type="entry name" value="HisKA"/>
    <property type="match status" value="1"/>
</dbReference>
<keyword evidence="8" id="KW-0547">Nucleotide-binding</keyword>
<evidence type="ECO:0000256" key="7">
    <source>
        <dbReference type="ARBA" id="ARBA00022679"/>
    </source>
</evidence>
<dbReference type="InterPro" id="IPR003661">
    <property type="entry name" value="HisK_dim/P_dom"/>
</dbReference>
<dbReference type="PROSITE" id="PS50109">
    <property type="entry name" value="HIS_KIN"/>
    <property type="match status" value="1"/>
</dbReference>
<dbReference type="Pfam" id="PF00360">
    <property type="entry name" value="PHY"/>
    <property type="match status" value="1"/>
</dbReference>
<feature type="domain" description="Histidine kinase" evidence="15">
    <location>
        <begin position="511"/>
        <end position="719"/>
    </location>
</feature>
<dbReference type="InterPro" id="IPR003018">
    <property type="entry name" value="GAF"/>
</dbReference>
<dbReference type="InterPro" id="IPR035965">
    <property type="entry name" value="PAS-like_dom_sf"/>
</dbReference>
<keyword evidence="9" id="KW-0418">Kinase</keyword>
<feature type="domain" description="Phytochrome chromophore attachment site" evidence="14">
    <location>
        <begin position="143"/>
        <end position="298"/>
    </location>
</feature>
<dbReference type="Pfam" id="PF01590">
    <property type="entry name" value="GAF"/>
    <property type="match status" value="1"/>
</dbReference>
<evidence type="ECO:0000256" key="12">
    <source>
        <dbReference type="ARBA" id="ARBA00023012"/>
    </source>
</evidence>
<evidence type="ECO:0000256" key="3">
    <source>
        <dbReference type="ARBA" id="ARBA00012438"/>
    </source>
</evidence>
<keyword evidence="7" id="KW-0808">Transferase</keyword>
<keyword evidence="4" id="KW-0600">Photoreceptor protein</keyword>
<dbReference type="InterPro" id="IPR003594">
    <property type="entry name" value="HATPase_dom"/>
</dbReference>
<evidence type="ECO:0000256" key="5">
    <source>
        <dbReference type="ARBA" id="ARBA00022553"/>
    </source>
</evidence>
<evidence type="ECO:0000313" key="16">
    <source>
        <dbReference type="EMBL" id="GGY80978.1"/>
    </source>
</evidence>
<dbReference type="PANTHER" id="PTHR43065:SF10">
    <property type="entry name" value="PEROXIDE STRESS-ACTIVATED HISTIDINE KINASE MAK3"/>
    <property type="match status" value="1"/>
</dbReference>
<dbReference type="Gene3D" id="3.30.565.10">
    <property type="entry name" value="Histidine kinase-like ATPase, C-terminal domain"/>
    <property type="match status" value="1"/>
</dbReference>
<dbReference type="Gene3D" id="3.30.450.40">
    <property type="match status" value="1"/>
</dbReference>
<evidence type="ECO:0000256" key="9">
    <source>
        <dbReference type="ARBA" id="ARBA00022777"/>
    </source>
</evidence>
<keyword evidence="17" id="KW-1185">Reference proteome</keyword>
<proteinExistence type="inferred from homology"/>
<dbReference type="SMART" id="SM00065">
    <property type="entry name" value="GAF"/>
    <property type="match status" value="1"/>
</dbReference>
<comment type="similarity">
    <text evidence="2">In the N-terminal section; belongs to the phytochrome family.</text>
</comment>
<protein>
    <recommendedName>
        <fullName evidence="3">histidine kinase</fullName>
        <ecNumber evidence="3">2.7.13.3</ecNumber>
    </recommendedName>
</protein>
<evidence type="ECO:0000259" key="14">
    <source>
        <dbReference type="PROSITE" id="PS50046"/>
    </source>
</evidence>
<dbReference type="InterPro" id="IPR005467">
    <property type="entry name" value="His_kinase_dom"/>
</dbReference>
<dbReference type="InterPro" id="IPR029016">
    <property type="entry name" value="GAF-like_dom_sf"/>
</dbReference>
<sequence length="720" mass="80440">MNGVQELPTLANCASEPIHIPGSIQPHGAMLVLNLAQELIGWSANSEEMLNLQLCLGAHINTLKLDEEIYLSLQDFLGDLEEAGSAPVAVETAINQKIFDVVIHTYLDRVIIEFETREQTSDEVASFALKAHRGIDRLKRQKSINTLLQMAVEEVQKLTGFDRVMAYIFRHDDSGDVVAEKHSPGLHSYLGRRYPASDIPAQARRLYTLNTLRLIADIGYTPVSLVGKTDEAPLDMSYCVLRSVSPIHIEYLRNMGIGASMSVSIIINGRLWGMLACHHMSPRQIPYSIRMACDVLAQIIAATVSNIQEHERTEATRFATSVRTALMETLIDEDDITHAIGLHAQGLKNVLGADALIVAQNKKMEVFGDIPQSLAENILENLPTDNEDLVLWQARNQWPENLQEPIKKWVGLLALRFDPSSNGWLIALRVEQIETINWGGDPEKDMKPGPLGARLTPNGSFEEWKQVVRDTSIPWDSIQLDSARELLNALLRSSNRRHAEIDRARTQLMAILGHDLRDPLNNINIAAHLLEQASGENKMGTIIRNSSSRMQRLIEQVLDMSRIGTGIGLSIKRKDIDVASMIRDLISETRLGYPGSDYQITMPDSLMWHLDPDRLAQAVGNLLSNARHHCIANTGIHLNTKHHNDNLIIEVRNEAPEIDPEVVERLFSPFKKSSSTRGRTGLGLGLYISHEIIKGHGGELVYEYQEPHVVFRINLPMHAA</sequence>
<dbReference type="SMART" id="SM00388">
    <property type="entry name" value="HisKA"/>
    <property type="match status" value="1"/>
</dbReference>
<comment type="catalytic activity">
    <reaction evidence="1">
        <text>ATP + protein L-histidine = ADP + protein N-phospho-L-histidine.</text>
        <dbReference type="EC" id="2.7.13.3"/>
    </reaction>
</comment>
<dbReference type="RefSeq" id="WP_189419559.1">
    <property type="nucleotide sequence ID" value="NZ_BMYZ01000002.1"/>
</dbReference>
<evidence type="ECO:0000259" key="15">
    <source>
        <dbReference type="PROSITE" id="PS50109"/>
    </source>
</evidence>
<keyword evidence="6" id="KW-0716">Sensory transduction</keyword>
<dbReference type="EC" id="2.7.13.3" evidence="3"/>
<accession>A0ABQ3B5T4</accession>
<keyword evidence="12" id="KW-0902">Two-component regulatory system</keyword>
<dbReference type="Gene3D" id="1.10.287.130">
    <property type="match status" value="1"/>
</dbReference>
<evidence type="ECO:0000256" key="13">
    <source>
        <dbReference type="ARBA" id="ARBA00023170"/>
    </source>
</evidence>
<evidence type="ECO:0000256" key="4">
    <source>
        <dbReference type="ARBA" id="ARBA00022543"/>
    </source>
</evidence>
<keyword evidence="10" id="KW-0067">ATP-binding</keyword>
<dbReference type="CDD" id="cd00082">
    <property type="entry name" value="HisKA"/>
    <property type="match status" value="1"/>
</dbReference>
<evidence type="ECO:0000256" key="1">
    <source>
        <dbReference type="ARBA" id="ARBA00000085"/>
    </source>
</evidence>
<dbReference type="SUPFAM" id="SSF55781">
    <property type="entry name" value="GAF domain-like"/>
    <property type="match status" value="2"/>
</dbReference>
<comment type="caution">
    <text evidence="16">The sequence shown here is derived from an EMBL/GenBank/DDBJ whole genome shotgun (WGS) entry which is preliminary data.</text>
</comment>
<dbReference type="CDD" id="cd00075">
    <property type="entry name" value="HATPase"/>
    <property type="match status" value="1"/>
</dbReference>
<dbReference type="Gene3D" id="3.30.450.20">
    <property type="entry name" value="PAS domain"/>
    <property type="match status" value="1"/>
</dbReference>
<dbReference type="InterPro" id="IPR013515">
    <property type="entry name" value="Phytochrome_cen-reg"/>
</dbReference>
<dbReference type="PRINTS" id="PR01033">
    <property type="entry name" value="PHYTOCHROME"/>
</dbReference>
<dbReference type="InterPro" id="IPR016132">
    <property type="entry name" value="Phyto_chromo_attachment"/>
</dbReference>
<dbReference type="Gene3D" id="3.30.450.270">
    <property type="match status" value="1"/>
</dbReference>
<dbReference type="SUPFAM" id="SSF55785">
    <property type="entry name" value="PYP-like sensor domain (PAS domain)"/>
    <property type="match status" value="1"/>
</dbReference>
<organism evidence="16 17">
    <name type="scientific">Cellvibrio zantedeschiae</name>
    <dbReference type="NCBI Taxonomy" id="1237077"/>
    <lineage>
        <taxon>Bacteria</taxon>
        <taxon>Pseudomonadati</taxon>
        <taxon>Pseudomonadota</taxon>
        <taxon>Gammaproteobacteria</taxon>
        <taxon>Cellvibrionales</taxon>
        <taxon>Cellvibrionaceae</taxon>
        <taxon>Cellvibrio</taxon>
    </lineage>
</organism>
<evidence type="ECO:0000256" key="2">
    <source>
        <dbReference type="ARBA" id="ARBA00006402"/>
    </source>
</evidence>
<dbReference type="InterPro" id="IPR001294">
    <property type="entry name" value="Phytochrome"/>
</dbReference>
<dbReference type="PANTHER" id="PTHR43065">
    <property type="entry name" value="SENSOR HISTIDINE KINASE"/>
    <property type="match status" value="1"/>
</dbReference>
<keyword evidence="13" id="KW-0675">Receptor</keyword>
<dbReference type="InterPro" id="IPR013654">
    <property type="entry name" value="PAS_2"/>
</dbReference>
<evidence type="ECO:0000256" key="11">
    <source>
        <dbReference type="ARBA" id="ARBA00022991"/>
    </source>
</evidence>
<dbReference type="SUPFAM" id="SSF47384">
    <property type="entry name" value="Homodimeric domain of signal transducing histidine kinase"/>
    <property type="match status" value="1"/>
</dbReference>
<evidence type="ECO:0000256" key="10">
    <source>
        <dbReference type="ARBA" id="ARBA00022840"/>
    </source>
</evidence>
<dbReference type="InterPro" id="IPR036097">
    <property type="entry name" value="HisK_dim/P_sf"/>
</dbReference>
<dbReference type="InterPro" id="IPR036890">
    <property type="entry name" value="HATPase_C_sf"/>
</dbReference>
<dbReference type="InterPro" id="IPR043150">
    <property type="entry name" value="Phytochrome_PHY_sf"/>
</dbReference>
<dbReference type="SMART" id="SM00387">
    <property type="entry name" value="HATPase_c"/>
    <property type="match status" value="1"/>
</dbReference>
<dbReference type="Pfam" id="PF02518">
    <property type="entry name" value="HATPase_c"/>
    <property type="match status" value="1"/>
</dbReference>
<dbReference type="Pfam" id="PF08446">
    <property type="entry name" value="PAS_2"/>
    <property type="match status" value="1"/>
</dbReference>
<evidence type="ECO:0000256" key="8">
    <source>
        <dbReference type="ARBA" id="ARBA00022741"/>
    </source>
</evidence>
<dbReference type="Proteomes" id="UP000619761">
    <property type="component" value="Unassembled WGS sequence"/>
</dbReference>
<evidence type="ECO:0000313" key="17">
    <source>
        <dbReference type="Proteomes" id="UP000619761"/>
    </source>
</evidence>
<gene>
    <name evidence="16" type="primary">bphP</name>
    <name evidence="16" type="ORF">GCM10011613_27540</name>
</gene>
<keyword evidence="5" id="KW-0597">Phosphoprotein</keyword>
<evidence type="ECO:0000256" key="6">
    <source>
        <dbReference type="ARBA" id="ARBA00022606"/>
    </source>
</evidence>
<keyword evidence="11" id="KW-0157">Chromophore</keyword>